<dbReference type="Proteomes" id="UP000037737">
    <property type="component" value="Unassembled WGS sequence"/>
</dbReference>
<comment type="caution">
    <text evidence="1">The sequence shown here is derived from an EMBL/GenBank/DDBJ whole genome shotgun (WGS) entry which is preliminary data.</text>
</comment>
<dbReference type="AlphaFoldDB" id="A0A0M9VLV9"/>
<dbReference type="PATRIC" id="fig|84292.3.peg.634"/>
<accession>A0A0M9VLV9</accession>
<dbReference type="KEGG" id="mcw:A8L33_03150"/>
<sequence>MTLITPEPDGGLVSRVRAVDGVVDVYGSPLQQISGILAAATGRSGERQADIAVSMRDGIPRVAARIATNAEYDTPETARRVADVLAEHSPEDATITVQIARIH</sequence>
<organism evidence="1 2">
    <name type="scientific">Microbacterium aurantiacum</name>
    <dbReference type="NCBI Taxonomy" id="162393"/>
    <lineage>
        <taxon>Bacteria</taxon>
        <taxon>Bacillati</taxon>
        <taxon>Actinomycetota</taxon>
        <taxon>Actinomycetes</taxon>
        <taxon>Micrococcales</taxon>
        <taxon>Microbacteriaceae</taxon>
        <taxon>Microbacterium</taxon>
    </lineage>
</organism>
<reference evidence="1" key="1">
    <citation type="submission" date="2015-04" db="EMBL/GenBank/DDBJ databases">
        <title>Complete genome sequence of Microbacterium chocolatum SIT 101, a bacterium enantioselectively hydrolyzing mesomeric diesters.</title>
        <authorList>
            <person name="Li X."/>
            <person name="Xu Y."/>
        </authorList>
    </citation>
    <scope>NUCLEOTIDE SEQUENCE [LARGE SCALE GENOMIC DNA]</scope>
    <source>
        <strain evidence="1">SIT 101</strain>
    </source>
</reference>
<dbReference type="EMBL" id="LAVO01000003">
    <property type="protein sequence ID" value="KOS11565.1"/>
    <property type="molecule type" value="Genomic_DNA"/>
</dbReference>
<name>A0A0M9VLV9_9MICO</name>
<proteinExistence type="predicted"/>
<evidence type="ECO:0000313" key="2">
    <source>
        <dbReference type="Proteomes" id="UP000037737"/>
    </source>
</evidence>
<evidence type="ECO:0000313" key="1">
    <source>
        <dbReference type="EMBL" id="KOS11565.1"/>
    </source>
</evidence>
<protein>
    <submittedName>
        <fullName evidence="1">Uncharacterized protein</fullName>
    </submittedName>
</protein>
<keyword evidence="2" id="KW-1185">Reference proteome</keyword>
<dbReference type="OrthoDB" id="5082939at2"/>
<gene>
    <name evidence="1" type="ORF">XI38_03045</name>
</gene>